<reference evidence="1 2" key="1">
    <citation type="submission" date="2017-11" db="EMBL/GenBank/DDBJ databases">
        <title>Draft Genome Sequence of Sporolactobacillus inulinus NBRC 111894 Isolated from Koso, a Japanese Sugar-Vegetable Fermented Beverage.</title>
        <authorList>
            <person name="Chiou T.Y."/>
            <person name="Oshima K."/>
            <person name="Suda W."/>
            <person name="Hattori M."/>
            <person name="Takahashi T."/>
        </authorList>
    </citation>
    <scope>NUCLEOTIDE SEQUENCE [LARGE SCALE GENOMIC DNA]</scope>
    <source>
        <strain evidence="1 2">NBRC111894</strain>
    </source>
</reference>
<protein>
    <submittedName>
        <fullName evidence="1">Uncharacterized protein</fullName>
    </submittedName>
</protein>
<dbReference type="AlphaFoldDB" id="A0A4Y1Z9Y9"/>
<evidence type="ECO:0000313" key="1">
    <source>
        <dbReference type="EMBL" id="GAY75867.1"/>
    </source>
</evidence>
<dbReference type="EMBL" id="BEXB01000009">
    <property type="protein sequence ID" value="GAY75867.1"/>
    <property type="molecule type" value="Genomic_DNA"/>
</dbReference>
<comment type="caution">
    <text evidence="1">The sequence shown here is derived from an EMBL/GenBank/DDBJ whole genome shotgun (WGS) entry which is preliminary data.</text>
</comment>
<evidence type="ECO:0000313" key="2">
    <source>
        <dbReference type="Proteomes" id="UP000319716"/>
    </source>
</evidence>
<organism evidence="1 2">
    <name type="scientific">Sporolactobacillus inulinus</name>
    <dbReference type="NCBI Taxonomy" id="2078"/>
    <lineage>
        <taxon>Bacteria</taxon>
        <taxon>Bacillati</taxon>
        <taxon>Bacillota</taxon>
        <taxon>Bacilli</taxon>
        <taxon>Bacillales</taxon>
        <taxon>Sporolactobacillaceae</taxon>
        <taxon>Sporolactobacillus</taxon>
    </lineage>
</organism>
<sequence>MKDKKKPCFQMEAGRSISFYVQLLVRMSKIGPVLSGF</sequence>
<proteinExistence type="predicted"/>
<dbReference type="Proteomes" id="UP000319716">
    <property type="component" value="Unassembled WGS sequence"/>
</dbReference>
<name>A0A4Y1Z9Y9_9BACL</name>
<gene>
    <name evidence="1" type="ORF">NBRC111894_1421</name>
</gene>
<accession>A0A4Y1Z9Y9</accession>